<comment type="caution">
    <text evidence="2">The sequence shown here is derived from an EMBL/GenBank/DDBJ whole genome shotgun (WGS) entry which is preliminary data.</text>
</comment>
<gene>
    <name evidence="2" type="ORF">WG900_10890</name>
</gene>
<dbReference type="InterPro" id="IPR013108">
    <property type="entry name" value="Amidohydro_3"/>
</dbReference>
<dbReference type="Pfam" id="PF07969">
    <property type="entry name" value="Amidohydro_3"/>
    <property type="match status" value="1"/>
</dbReference>
<dbReference type="Proteomes" id="UP001379235">
    <property type="component" value="Unassembled WGS sequence"/>
</dbReference>
<dbReference type="InterPro" id="IPR011059">
    <property type="entry name" value="Metal-dep_hydrolase_composite"/>
</dbReference>
<dbReference type="InterPro" id="IPR032466">
    <property type="entry name" value="Metal_Hydrolase"/>
</dbReference>
<reference evidence="2 3" key="1">
    <citation type="submission" date="2024-03" db="EMBL/GenBank/DDBJ databases">
        <authorList>
            <person name="Jo J.-H."/>
        </authorList>
    </citation>
    <scope>NUCLEOTIDE SEQUENCE [LARGE SCALE GENOMIC DNA]</scope>
    <source>
        <strain evidence="2 3">AS3R-12</strain>
    </source>
</reference>
<dbReference type="RefSeq" id="WP_339967067.1">
    <property type="nucleotide sequence ID" value="NZ_JBBHJY010000005.1"/>
</dbReference>
<dbReference type="PANTHER" id="PTHR11647">
    <property type="entry name" value="HYDRANTOINASE/DIHYDROPYRIMIDINASE FAMILY MEMBER"/>
    <property type="match status" value="1"/>
</dbReference>
<evidence type="ECO:0000259" key="1">
    <source>
        <dbReference type="Pfam" id="PF07969"/>
    </source>
</evidence>
<evidence type="ECO:0000313" key="2">
    <source>
        <dbReference type="EMBL" id="MEJ6010426.1"/>
    </source>
</evidence>
<dbReference type="SUPFAM" id="SSF51338">
    <property type="entry name" value="Composite domain of metallo-dependent hydrolases"/>
    <property type="match status" value="1"/>
</dbReference>
<organism evidence="2 3">
    <name type="scientific">Novosphingobium aquae</name>
    <dbReference type="NCBI Taxonomy" id="3133435"/>
    <lineage>
        <taxon>Bacteria</taxon>
        <taxon>Pseudomonadati</taxon>
        <taxon>Pseudomonadota</taxon>
        <taxon>Alphaproteobacteria</taxon>
        <taxon>Sphingomonadales</taxon>
        <taxon>Sphingomonadaceae</taxon>
        <taxon>Novosphingobium</taxon>
    </lineage>
</organism>
<keyword evidence="3" id="KW-1185">Reference proteome</keyword>
<protein>
    <submittedName>
        <fullName evidence="2">Amidohydrolase family protein</fullName>
    </submittedName>
</protein>
<dbReference type="Gene3D" id="2.30.40.10">
    <property type="entry name" value="Urease, subunit C, domain 1"/>
    <property type="match status" value="2"/>
</dbReference>
<feature type="domain" description="Amidohydrolase 3" evidence="1">
    <location>
        <begin position="44"/>
        <end position="544"/>
    </location>
</feature>
<evidence type="ECO:0000313" key="3">
    <source>
        <dbReference type="Proteomes" id="UP001379235"/>
    </source>
</evidence>
<proteinExistence type="predicted"/>
<dbReference type="Gene3D" id="3.20.20.140">
    <property type="entry name" value="Metal-dependent hydrolases"/>
    <property type="match status" value="2"/>
</dbReference>
<accession>A0ABU8S8Z8</accession>
<sequence length="589" mass="64061">MFDLLIRGAKIVDGTGAPAVSGNVAIKDGRIAYVGADEQKAANTIEASGRLLAPGFIDTHTHYDAQITWDPWLRPHSAHGVTTYICGNCGFALSPLSPGSLDYLVPMLAKVEGIPHETLVQGAKVNWNSTGEMLASFDGQVGVNVGFMVGHSTLRVNAMKDRAHDSHASRDDIDSMKAQLRQSLEEGAMGFSSSHIETHVDHEGEDVPSLHSSHEELLELMSVIDGYEGTMAGYVLTGFKPDAEAMRKMAEVGLAANRTFAWPLLVPGLHGEDMMDAKMAATDVAREMGAELRVQAPSCPVGVYISFKNGLGFDMFPGVWKDVYRKDHAGRVAAFADPELRTQLEEDAGKLPPGANGQYRAAFNNYEVQTVKSPQYEKYVGRLMGEIAKEEGRSAFQIIMEMVVADNLETVFVPRDPNVDELAIWKDIVRCMRDSRTLWGGDDGGAHIDVLEAYSHSTRFIENAVNRHGLMPIEEAIHNFTQVPARFIGLRNRGTIAVGNHADLILMDLENVAVTPVEVRADFPANGERLYTGAKGIDYVIVNGIPIIAEGEYTWAKPGQVLRAGKDSYTVDIKLGAKTTEGPLLEAVG</sequence>
<dbReference type="SUPFAM" id="SSF51556">
    <property type="entry name" value="Metallo-dependent hydrolases"/>
    <property type="match status" value="1"/>
</dbReference>
<name>A0ABU8S8Z8_9SPHN</name>
<dbReference type="PANTHER" id="PTHR11647:SF1">
    <property type="entry name" value="COLLAPSIN RESPONSE MEDIATOR PROTEIN"/>
    <property type="match status" value="1"/>
</dbReference>
<dbReference type="EMBL" id="JBBHJY010000005">
    <property type="protein sequence ID" value="MEJ6010426.1"/>
    <property type="molecule type" value="Genomic_DNA"/>
</dbReference>
<dbReference type="InterPro" id="IPR050378">
    <property type="entry name" value="Metallo-dep_Hydrolases_sf"/>
</dbReference>